<evidence type="ECO:0000256" key="2">
    <source>
        <dbReference type="ARBA" id="ARBA00022670"/>
    </source>
</evidence>
<dbReference type="SUPFAM" id="SSF54001">
    <property type="entry name" value="Cysteine proteinases"/>
    <property type="match status" value="1"/>
</dbReference>
<name>A0A2I0ACE8_9ASPA</name>
<dbReference type="GO" id="GO:0016579">
    <property type="term" value="P:protein deubiquitination"/>
    <property type="evidence" value="ECO:0007669"/>
    <property type="project" value="InterPro"/>
</dbReference>
<keyword evidence="10" id="KW-1185">Reference proteome</keyword>
<keyword evidence="4 9" id="KW-0378">Hydrolase</keyword>
<comment type="function">
    <text evidence="6">Recognizes and hydrolyzes the peptide bond at the C-terminal Gly of ubiquitin. Involved in the processing of poly-ubiquitin precursors as well as that of ubiquitinated proteins.</text>
</comment>
<keyword evidence="2" id="KW-0645">Protease</keyword>
<evidence type="ECO:0000256" key="1">
    <source>
        <dbReference type="ARBA" id="ARBA00009085"/>
    </source>
</evidence>
<dbReference type="InterPro" id="IPR038765">
    <property type="entry name" value="Papain-like_cys_pep_sf"/>
</dbReference>
<protein>
    <submittedName>
        <fullName evidence="9">Ubiquitin carboxyl-terminal hydrolase 20</fullName>
    </submittedName>
</protein>
<organism evidence="9 10">
    <name type="scientific">Apostasia shenzhenica</name>
    <dbReference type="NCBI Taxonomy" id="1088818"/>
    <lineage>
        <taxon>Eukaryota</taxon>
        <taxon>Viridiplantae</taxon>
        <taxon>Streptophyta</taxon>
        <taxon>Embryophyta</taxon>
        <taxon>Tracheophyta</taxon>
        <taxon>Spermatophyta</taxon>
        <taxon>Magnoliopsida</taxon>
        <taxon>Liliopsida</taxon>
        <taxon>Asparagales</taxon>
        <taxon>Orchidaceae</taxon>
        <taxon>Apostasioideae</taxon>
        <taxon>Apostasia</taxon>
    </lineage>
</organism>
<dbReference type="PROSITE" id="PS50235">
    <property type="entry name" value="USP_3"/>
    <property type="match status" value="1"/>
</dbReference>
<dbReference type="InterPro" id="IPR050164">
    <property type="entry name" value="Peptidase_C19"/>
</dbReference>
<keyword evidence="5" id="KW-0788">Thiol protease</keyword>
<reference evidence="9 10" key="1">
    <citation type="journal article" date="2017" name="Nature">
        <title>The Apostasia genome and the evolution of orchids.</title>
        <authorList>
            <person name="Zhang G.Q."/>
            <person name="Liu K.W."/>
            <person name="Li Z."/>
            <person name="Lohaus R."/>
            <person name="Hsiao Y.Y."/>
            <person name="Niu S.C."/>
            <person name="Wang J.Y."/>
            <person name="Lin Y.C."/>
            <person name="Xu Q."/>
            <person name="Chen L.J."/>
            <person name="Yoshida K."/>
            <person name="Fujiwara S."/>
            <person name="Wang Z.W."/>
            <person name="Zhang Y.Q."/>
            <person name="Mitsuda N."/>
            <person name="Wang M."/>
            <person name="Liu G.H."/>
            <person name="Pecoraro L."/>
            <person name="Huang H.X."/>
            <person name="Xiao X.J."/>
            <person name="Lin M."/>
            <person name="Wu X.Y."/>
            <person name="Wu W.L."/>
            <person name="Chen Y.Y."/>
            <person name="Chang S.B."/>
            <person name="Sakamoto S."/>
            <person name="Ohme-Takagi M."/>
            <person name="Yagi M."/>
            <person name="Zeng S.J."/>
            <person name="Shen C.Y."/>
            <person name="Yeh C.M."/>
            <person name="Luo Y.B."/>
            <person name="Tsai W.C."/>
            <person name="Van de Peer Y."/>
            <person name="Liu Z.J."/>
        </authorList>
    </citation>
    <scope>NUCLEOTIDE SEQUENCE [LARGE SCALE GENOMIC DNA]</scope>
    <source>
        <strain evidence="10">cv. Shenzhen</strain>
        <tissue evidence="9">Stem</tissue>
    </source>
</reference>
<feature type="region of interest" description="Disordered" evidence="7">
    <location>
        <begin position="507"/>
        <end position="569"/>
    </location>
</feature>
<dbReference type="InterPro" id="IPR001394">
    <property type="entry name" value="Peptidase_C19_UCH"/>
</dbReference>
<feature type="compositionally biased region" description="Polar residues" evidence="7">
    <location>
        <begin position="531"/>
        <end position="542"/>
    </location>
</feature>
<evidence type="ECO:0000256" key="5">
    <source>
        <dbReference type="ARBA" id="ARBA00022807"/>
    </source>
</evidence>
<dbReference type="EMBL" id="KZ451999">
    <property type="protein sequence ID" value="PKA53227.1"/>
    <property type="molecule type" value="Genomic_DNA"/>
</dbReference>
<dbReference type="Gene3D" id="3.90.70.10">
    <property type="entry name" value="Cysteine proteinases"/>
    <property type="match status" value="1"/>
</dbReference>
<evidence type="ECO:0000313" key="9">
    <source>
        <dbReference type="EMBL" id="PKA53227.1"/>
    </source>
</evidence>
<dbReference type="GO" id="GO:0005829">
    <property type="term" value="C:cytosol"/>
    <property type="evidence" value="ECO:0007669"/>
    <property type="project" value="TreeGrafter"/>
</dbReference>
<dbReference type="PANTHER" id="PTHR24006">
    <property type="entry name" value="UBIQUITIN CARBOXYL-TERMINAL HYDROLASE"/>
    <property type="match status" value="1"/>
</dbReference>
<proteinExistence type="inferred from homology"/>
<dbReference type="AlphaFoldDB" id="A0A2I0ACE8"/>
<feature type="domain" description="USP" evidence="8">
    <location>
        <begin position="27"/>
        <end position="334"/>
    </location>
</feature>
<dbReference type="Pfam" id="PF00443">
    <property type="entry name" value="UCH"/>
    <property type="match status" value="1"/>
</dbReference>
<dbReference type="FunFam" id="3.90.70.10:FF:000116">
    <property type="entry name" value="Ubiquitin carboxyl-terminal hydrolase 20"/>
    <property type="match status" value="1"/>
</dbReference>
<dbReference type="GO" id="GO:0004843">
    <property type="term" value="F:cysteine-type deubiquitinase activity"/>
    <property type="evidence" value="ECO:0007669"/>
    <property type="project" value="InterPro"/>
</dbReference>
<sequence length="577" mass="64085">MGSQAEIVESASLSVHPERNRPPLVGASLYNLGNTCFMNAVLQCITHTVPLLKKLLSNCHNPNCSDMDDFCSFCALRKHVQECILMSGLAIMPKLFAYNLNKISSSFQLGEQQDAHEFLGCFLDSVRNSYLKAFSKDKQLPSFNSDNPVNQVFGGRLRSQLRCCDCGHLSNTYEPLLDLSLEIDDVDCLTDALESFTKAEMIDDPDSRLTCDGCKAKVIMEKQLKIDQAPTVIALHLKRFKTVGLFVDKIPKFVKYPLELDLMPYLSYSKADEQSNYELYAIVVHNGSCGSGHYYCNVRTSSTTWHQMNDALMYLITENVVLDQEAYILFYVKKGIFPWFSSLVESEKLLQPCRGGDGSPSSMLDHEDSDHASSSTAEASCGSPREALEKDKGPTPSASTSPAPSDTPTPHTSPKHLSNNVGLVGSPRGRFLTPPSNRPWDFAMDIFADEQLEEDKENHLISQNYVGSKGTKEVGKCIINAVQSAHLLPLMRQMPSSRRSKLMACLNGSPEPLRKRPFSSKSDQPSRKKQIMTSSHQISASKNRADYRSTSSKSLSPRSIRGLLFDGDTDSFEFSLC</sequence>
<evidence type="ECO:0000256" key="4">
    <source>
        <dbReference type="ARBA" id="ARBA00022801"/>
    </source>
</evidence>
<dbReference type="STRING" id="1088818.A0A2I0ACE8"/>
<dbReference type="OrthoDB" id="420187at2759"/>
<dbReference type="PANTHER" id="PTHR24006:SF747">
    <property type="entry name" value="UBIQUITIN CARBOXYL-TERMINAL HYDROLASE 20"/>
    <property type="match status" value="1"/>
</dbReference>
<feature type="compositionally biased region" description="Low complexity" evidence="7">
    <location>
        <begin position="548"/>
        <end position="561"/>
    </location>
</feature>
<gene>
    <name evidence="9" type="primary">UBP20</name>
    <name evidence="9" type="ORF">AXF42_Ash009957</name>
</gene>
<comment type="similarity">
    <text evidence="1">Belongs to the peptidase C19 family.</text>
</comment>
<evidence type="ECO:0000259" key="8">
    <source>
        <dbReference type="PROSITE" id="PS50235"/>
    </source>
</evidence>
<keyword evidence="3" id="KW-0833">Ubl conjugation pathway</keyword>
<dbReference type="GO" id="GO:0006508">
    <property type="term" value="P:proteolysis"/>
    <property type="evidence" value="ECO:0007669"/>
    <property type="project" value="UniProtKB-KW"/>
</dbReference>
<dbReference type="InterPro" id="IPR018200">
    <property type="entry name" value="USP_CS"/>
</dbReference>
<feature type="region of interest" description="Disordered" evidence="7">
    <location>
        <begin position="352"/>
        <end position="436"/>
    </location>
</feature>
<accession>A0A2I0ACE8</accession>
<dbReference type="GO" id="GO:0005634">
    <property type="term" value="C:nucleus"/>
    <property type="evidence" value="ECO:0007669"/>
    <property type="project" value="TreeGrafter"/>
</dbReference>
<evidence type="ECO:0000313" key="10">
    <source>
        <dbReference type="Proteomes" id="UP000236161"/>
    </source>
</evidence>
<dbReference type="PROSITE" id="PS00973">
    <property type="entry name" value="USP_2"/>
    <property type="match status" value="1"/>
</dbReference>
<evidence type="ECO:0000256" key="7">
    <source>
        <dbReference type="SAM" id="MobiDB-lite"/>
    </source>
</evidence>
<dbReference type="InterPro" id="IPR028889">
    <property type="entry name" value="USP"/>
</dbReference>
<evidence type="ECO:0000256" key="3">
    <source>
        <dbReference type="ARBA" id="ARBA00022786"/>
    </source>
</evidence>
<dbReference type="Proteomes" id="UP000236161">
    <property type="component" value="Unassembled WGS sequence"/>
</dbReference>
<evidence type="ECO:0000256" key="6">
    <source>
        <dbReference type="ARBA" id="ARBA00037450"/>
    </source>
</evidence>
<feature type="compositionally biased region" description="Low complexity" evidence="7">
    <location>
        <begin position="394"/>
        <end position="412"/>
    </location>
</feature>